<evidence type="ECO:0000256" key="1">
    <source>
        <dbReference type="ARBA" id="ARBA00004651"/>
    </source>
</evidence>
<reference evidence="8" key="1">
    <citation type="submission" date="2020-10" db="EMBL/GenBank/DDBJ databases">
        <authorList>
            <person name="Gilroy R."/>
        </authorList>
    </citation>
    <scope>NUCLEOTIDE SEQUENCE</scope>
    <source>
        <strain evidence="8">CHK165-10780</strain>
    </source>
</reference>
<evidence type="ECO:0000313" key="9">
    <source>
        <dbReference type="Proteomes" id="UP000886725"/>
    </source>
</evidence>
<evidence type="ECO:0000256" key="3">
    <source>
        <dbReference type="ARBA" id="ARBA00022692"/>
    </source>
</evidence>
<keyword evidence="3 6" id="KW-0812">Transmembrane</keyword>
<name>A0A9D1CK46_9FIRM</name>
<gene>
    <name evidence="8" type="ORF">IAC85_03765</name>
</gene>
<evidence type="ECO:0000313" key="8">
    <source>
        <dbReference type="EMBL" id="HIQ64836.1"/>
    </source>
</evidence>
<dbReference type="PANTHER" id="PTHR46795:SF3">
    <property type="entry name" value="ABC TRANSPORTER PERMEASE"/>
    <property type="match status" value="1"/>
</dbReference>
<protein>
    <submittedName>
        <fullName evidence="8">FtsX-like permease family protein</fullName>
    </submittedName>
</protein>
<evidence type="ECO:0000256" key="4">
    <source>
        <dbReference type="ARBA" id="ARBA00022989"/>
    </source>
</evidence>
<feature type="transmembrane region" description="Helical" evidence="6">
    <location>
        <begin position="237"/>
        <end position="260"/>
    </location>
</feature>
<comment type="subcellular location">
    <subcellularLocation>
        <location evidence="1">Cell membrane</location>
        <topology evidence="1">Multi-pass membrane protein</topology>
    </subcellularLocation>
</comment>
<keyword evidence="4 6" id="KW-1133">Transmembrane helix</keyword>
<dbReference type="InterPro" id="IPR003838">
    <property type="entry name" value="ABC3_permease_C"/>
</dbReference>
<dbReference type="PANTHER" id="PTHR46795">
    <property type="entry name" value="ABC TRANSPORTER PERMEASE-RELATED-RELATED"/>
    <property type="match status" value="1"/>
</dbReference>
<dbReference type="GO" id="GO:0005886">
    <property type="term" value="C:plasma membrane"/>
    <property type="evidence" value="ECO:0007669"/>
    <property type="project" value="UniProtKB-SubCell"/>
</dbReference>
<evidence type="ECO:0000256" key="2">
    <source>
        <dbReference type="ARBA" id="ARBA00022475"/>
    </source>
</evidence>
<reference evidence="8" key="2">
    <citation type="journal article" date="2021" name="PeerJ">
        <title>Extensive microbial diversity within the chicken gut microbiome revealed by metagenomics and culture.</title>
        <authorList>
            <person name="Gilroy R."/>
            <person name="Ravi A."/>
            <person name="Getino M."/>
            <person name="Pursley I."/>
            <person name="Horton D.L."/>
            <person name="Alikhan N.F."/>
            <person name="Baker D."/>
            <person name="Gharbi K."/>
            <person name="Hall N."/>
            <person name="Watson M."/>
            <person name="Adriaenssens E.M."/>
            <person name="Foster-Nyarko E."/>
            <person name="Jarju S."/>
            <person name="Secka A."/>
            <person name="Antonio M."/>
            <person name="Oren A."/>
            <person name="Chaudhuri R.R."/>
            <person name="La Ragione R."/>
            <person name="Hildebrand F."/>
            <person name="Pallen M.J."/>
        </authorList>
    </citation>
    <scope>NUCLEOTIDE SEQUENCE</scope>
    <source>
        <strain evidence="8">CHK165-10780</strain>
    </source>
</reference>
<feature type="transmembrane region" description="Helical" evidence="6">
    <location>
        <begin position="58"/>
        <end position="80"/>
    </location>
</feature>
<evidence type="ECO:0000256" key="5">
    <source>
        <dbReference type="ARBA" id="ARBA00023136"/>
    </source>
</evidence>
<dbReference type="EMBL" id="DVFU01000070">
    <property type="protein sequence ID" value="HIQ64836.1"/>
    <property type="molecule type" value="Genomic_DNA"/>
</dbReference>
<accession>A0A9D1CK46</accession>
<feature type="transmembrane region" description="Helical" evidence="6">
    <location>
        <begin position="20"/>
        <end position="38"/>
    </location>
</feature>
<dbReference type="AlphaFoldDB" id="A0A9D1CK46"/>
<evidence type="ECO:0000259" key="7">
    <source>
        <dbReference type="Pfam" id="PF02687"/>
    </source>
</evidence>
<keyword evidence="2" id="KW-1003">Cell membrane</keyword>
<evidence type="ECO:0000256" key="6">
    <source>
        <dbReference type="SAM" id="Phobius"/>
    </source>
</evidence>
<feature type="transmembrane region" description="Helical" evidence="6">
    <location>
        <begin position="203"/>
        <end position="225"/>
    </location>
</feature>
<organism evidence="8 9">
    <name type="scientific">Candidatus Faecenecus gallistercoris</name>
    <dbReference type="NCBI Taxonomy" id="2840793"/>
    <lineage>
        <taxon>Bacteria</taxon>
        <taxon>Bacillati</taxon>
        <taxon>Bacillota</taxon>
        <taxon>Bacillota incertae sedis</taxon>
        <taxon>Candidatus Faecenecus</taxon>
    </lineage>
</organism>
<dbReference type="Proteomes" id="UP000886725">
    <property type="component" value="Unassembled WGS sequence"/>
</dbReference>
<comment type="caution">
    <text evidence="8">The sequence shown here is derived from an EMBL/GenBank/DDBJ whole genome shotgun (WGS) entry which is preliminary data.</text>
</comment>
<feature type="non-terminal residue" evidence="8">
    <location>
        <position position="519"/>
    </location>
</feature>
<dbReference type="Pfam" id="PF02687">
    <property type="entry name" value="FtsX"/>
    <property type="match status" value="1"/>
</dbReference>
<dbReference type="InterPro" id="IPR052536">
    <property type="entry name" value="ABC-4_Integral_Memb_Prot"/>
</dbReference>
<keyword evidence="5 6" id="KW-0472">Membrane</keyword>
<feature type="domain" description="ABC3 transporter permease C-terminal" evidence="7">
    <location>
        <begin position="65"/>
        <end position="175"/>
    </location>
</feature>
<sequence length="519" mass="58511">MMLFKLSIKNIKKSFKDYAIYFVTLILGVAIFYVFNAIESQTVMMDVTASTREIITLMTNMLSGVSVFVSLILGFLIIYASRFLIKRRNKEFGIYLTLGMSKRKISMILFIETLLIGLVSLGVGLGLGVLLSQLMSLLVANMFEADFTKFTFVFSKSACIKTLGYFSIMYIIVMIFNTINVGKCKLIDLLYASKKSEKIKLKNPVICTIVFIVSACFLGYAYYMVTARFNDMQASMIYIPIAIGIITTFLLFWSISGLMLRIVMSMKNLYYKGLNSFVLRQVSSKINTAVCQMSIICLMLFVTICVLSSSLSIKNSMTANLNSMAPADIQIDKKMNLDESAPESGYTASQIEDSYVSISETLTRLGFDPNTYLKDIVEIPIYATNDITIRSTLGSSYETMLEMYPYLQYDNAEMLLSVSDYNRLAELYNLEKITLEPDEYVVVADFDSWISIRNEALKKGTTIEVNGKTLRPKYNHTIDGFIYMSSNHINTGVFIVPDGLLPDSWQEENILVANYQAST</sequence>
<feature type="transmembrane region" description="Helical" evidence="6">
    <location>
        <begin position="289"/>
        <end position="313"/>
    </location>
</feature>
<proteinExistence type="predicted"/>
<feature type="transmembrane region" description="Helical" evidence="6">
    <location>
        <begin position="110"/>
        <end position="143"/>
    </location>
</feature>
<feature type="transmembrane region" description="Helical" evidence="6">
    <location>
        <begin position="163"/>
        <end position="182"/>
    </location>
</feature>